<evidence type="ECO:0000256" key="1">
    <source>
        <dbReference type="SAM" id="Phobius"/>
    </source>
</evidence>
<dbReference type="InterPro" id="IPR018706">
    <property type="entry name" value="DUF2214_membrane"/>
</dbReference>
<protein>
    <recommendedName>
        <fullName evidence="4">Transmembrane protein</fullName>
    </recommendedName>
</protein>
<feature type="transmembrane region" description="Helical" evidence="1">
    <location>
        <begin position="146"/>
        <end position="165"/>
    </location>
</feature>
<keyword evidence="3" id="KW-1185">Reference proteome</keyword>
<gene>
    <name evidence="2" type="ORF">BGL_1c10260</name>
</gene>
<keyword evidence="1" id="KW-1133">Transmembrane helix</keyword>
<dbReference type="EMBL" id="CP002580">
    <property type="protein sequence ID" value="AJK45550.1"/>
    <property type="molecule type" value="Genomic_DNA"/>
</dbReference>
<dbReference type="AlphaFoldDB" id="A0A0B6RWW1"/>
<dbReference type="KEGG" id="bgp:BGL_1c10260"/>
<feature type="transmembrane region" description="Helical" evidence="1">
    <location>
        <begin position="68"/>
        <end position="85"/>
    </location>
</feature>
<keyword evidence="1" id="KW-0812">Transmembrane</keyword>
<feature type="transmembrane region" description="Helical" evidence="1">
    <location>
        <begin position="105"/>
        <end position="125"/>
    </location>
</feature>
<sequence>MARQSRLPARPKKDIPMIIHWLLAAIHLSAFGLALAASATRNRAFKRVAAAPVAQVADLKAVFRADTGWGLTALVLLVTGLMRAFGGFEKGSAYYLHEPLFHLKMMAVVIILILEIRPMSALLRWRAAVRRGELPDVARAFTYSRICHAQAALIIIIVFAAAGMARGVGAG</sequence>
<keyword evidence="1" id="KW-0472">Membrane</keyword>
<evidence type="ECO:0000313" key="3">
    <source>
        <dbReference type="Proteomes" id="UP000031838"/>
    </source>
</evidence>
<dbReference type="HOGENOM" id="CLU_092231_1_0_4"/>
<name>A0A0B6RWW1_BURPL</name>
<dbReference type="Pfam" id="PF09980">
    <property type="entry name" value="DUF2214"/>
    <property type="match status" value="1"/>
</dbReference>
<proteinExistence type="predicted"/>
<evidence type="ECO:0000313" key="2">
    <source>
        <dbReference type="EMBL" id="AJK45550.1"/>
    </source>
</evidence>
<feature type="transmembrane region" description="Helical" evidence="1">
    <location>
        <begin position="18"/>
        <end position="37"/>
    </location>
</feature>
<organism evidence="2 3">
    <name type="scientific">Burkholderia plantarii</name>
    <dbReference type="NCBI Taxonomy" id="41899"/>
    <lineage>
        <taxon>Bacteria</taxon>
        <taxon>Pseudomonadati</taxon>
        <taxon>Pseudomonadota</taxon>
        <taxon>Betaproteobacteria</taxon>
        <taxon>Burkholderiales</taxon>
        <taxon>Burkholderiaceae</taxon>
        <taxon>Burkholderia</taxon>
    </lineage>
</organism>
<reference evidence="2 3" key="2">
    <citation type="journal article" date="2016" name="Appl. Microbiol. Biotechnol.">
        <title>Mutations improving production and secretion of extracellular lipase by Burkholderia glumae PG1.</title>
        <authorList>
            <person name="Knapp A."/>
            <person name="Voget S."/>
            <person name="Gao R."/>
            <person name="Zaburannyi N."/>
            <person name="Krysciak D."/>
            <person name="Breuer M."/>
            <person name="Hauer B."/>
            <person name="Streit W.R."/>
            <person name="Muller R."/>
            <person name="Daniel R."/>
            <person name="Jaeger K.E."/>
        </authorList>
    </citation>
    <scope>NUCLEOTIDE SEQUENCE [LARGE SCALE GENOMIC DNA]</scope>
    <source>
        <strain evidence="2 3">PG1</strain>
    </source>
</reference>
<dbReference type="Proteomes" id="UP000031838">
    <property type="component" value="Chromosome 1"/>
</dbReference>
<accession>A0A0B6RWW1</accession>
<evidence type="ECO:0008006" key="4">
    <source>
        <dbReference type="Google" id="ProtNLM"/>
    </source>
</evidence>
<reference evidence="3" key="1">
    <citation type="submission" date="2011-03" db="EMBL/GenBank/DDBJ databases">
        <authorList>
            <person name="Voget S."/>
            <person name="Streit W.R."/>
            <person name="Jaeger K.E."/>
            <person name="Daniel R."/>
        </authorList>
    </citation>
    <scope>NUCLEOTIDE SEQUENCE [LARGE SCALE GENOMIC DNA]</scope>
    <source>
        <strain evidence="3">PG1</strain>
    </source>
</reference>